<dbReference type="EMBL" id="JBHUEQ010000003">
    <property type="protein sequence ID" value="MFD1744134.1"/>
    <property type="molecule type" value="Genomic_DNA"/>
</dbReference>
<reference evidence="2" key="1">
    <citation type="journal article" date="2019" name="Int. J. Syst. Evol. Microbiol.">
        <title>The Global Catalogue of Microorganisms (GCM) 10K type strain sequencing project: providing services to taxonomists for standard genome sequencing and annotation.</title>
        <authorList>
            <consortium name="The Broad Institute Genomics Platform"/>
            <consortium name="The Broad Institute Genome Sequencing Center for Infectious Disease"/>
            <person name="Wu L."/>
            <person name="Ma J."/>
        </authorList>
    </citation>
    <scope>NUCLEOTIDE SEQUENCE [LARGE SCALE GENOMIC DNA]</scope>
    <source>
        <strain evidence="2">CG52</strain>
    </source>
</reference>
<dbReference type="RefSeq" id="WP_377395544.1">
    <property type="nucleotide sequence ID" value="NZ_JBHUEQ010000003.1"/>
</dbReference>
<dbReference type="Pfam" id="PF19551">
    <property type="entry name" value="DUF6074"/>
    <property type="match status" value="1"/>
</dbReference>
<dbReference type="Proteomes" id="UP001597322">
    <property type="component" value="Unassembled WGS sequence"/>
</dbReference>
<sequence length="86" mass="9728">MSLAHFPADRRTAEIRRCAQALLNLHGQEANLFWRSEMAQFAANLSRQGASEEEVSFQAGLFMNAVQSELQRLFLEEVDQAMDARA</sequence>
<comment type="caution">
    <text evidence="1">The sequence shown here is derived from an EMBL/GenBank/DDBJ whole genome shotgun (WGS) entry which is preliminary data.</text>
</comment>
<protein>
    <submittedName>
        <fullName evidence="1">DUF6074 family protein</fullName>
    </submittedName>
</protein>
<name>A0ABW4LZW7_9HYPH</name>
<proteinExistence type="predicted"/>
<evidence type="ECO:0000313" key="2">
    <source>
        <dbReference type="Proteomes" id="UP001597322"/>
    </source>
</evidence>
<keyword evidence="2" id="KW-1185">Reference proteome</keyword>
<dbReference type="InterPro" id="IPR045720">
    <property type="entry name" value="DUF6074"/>
</dbReference>
<evidence type="ECO:0000313" key="1">
    <source>
        <dbReference type="EMBL" id="MFD1744134.1"/>
    </source>
</evidence>
<gene>
    <name evidence="1" type="ORF">ACFSE1_01550</name>
</gene>
<accession>A0ABW4LZW7</accession>
<organism evidence="1 2">
    <name type="scientific">Rhizobium helianthi</name>
    <dbReference type="NCBI Taxonomy" id="1132695"/>
    <lineage>
        <taxon>Bacteria</taxon>
        <taxon>Pseudomonadati</taxon>
        <taxon>Pseudomonadota</taxon>
        <taxon>Alphaproteobacteria</taxon>
        <taxon>Hyphomicrobiales</taxon>
        <taxon>Rhizobiaceae</taxon>
        <taxon>Rhizobium/Agrobacterium group</taxon>
        <taxon>Rhizobium</taxon>
    </lineage>
</organism>